<reference evidence="2 3" key="1">
    <citation type="submission" date="2019-09" db="EMBL/GenBank/DDBJ databases">
        <title>Screening of Novel Bioactive Compounds from Soil-Associated.</title>
        <authorList>
            <person name="Zhao S."/>
        </authorList>
    </citation>
    <scope>NUCLEOTIDE SEQUENCE [LARGE SCALE GENOMIC DNA]</scope>
    <source>
        <strain evidence="2 3">HIT-DPA4</strain>
    </source>
</reference>
<dbReference type="EMBL" id="VZRB01000004">
    <property type="protein sequence ID" value="KAB1148597.1"/>
    <property type="molecule type" value="Genomic_DNA"/>
</dbReference>
<keyword evidence="3" id="KW-1185">Reference proteome</keyword>
<comment type="caution">
    <text evidence="2">The sequence shown here is derived from an EMBL/GenBank/DDBJ whole genome shotgun (WGS) entry which is preliminary data.</text>
</comment>
<gene>
    <name evidence="2" type="ORF">F7R91_07260</name>
</gene>
<accession>A0A6H9V6J7</accession>
<dbReference type="Pfam" id="PF21831">
    <property type="entry name" value="DUF6891"/>
    <property type="match status" value="1"/>
</dbReference>
<feature type="domain" description="DUF6891" evidence="1">
    <location>
        <begin position="123"/>
        <end position="305"/>
    </location>
</feature>
<dbReference type="RefSeq" id="WP_150945724.1">
    <property type="nucleotide sequence ID" value="NZ_VZRB01000004.1"/>
</dbReference>
<evidence type="ECO:0000313" key="2">
    <source>
        <dbReference type="EMBL" id="KAB1148597.1"/>
    </source>
</evidence>
<proteinExistence type="predicted"/>
<sequence length="307" mass="34054">MEIDEILAVKVQTENGETYTRPSVATLRELVNRIGRRGDRFLVVQRIPDVPDVFAQVWHKRRSDYQFEYRASREVFLCTVYATADPTADALVGWARQEEGWDAKTAWTPVGFDLPAQVPEPADEVREQVEARIRELLRCGYADRDTLNEAAEEYLVSGKERPVSPAQARQLVDRLWLERLAEMQTWQGTTDPERLTRAFEALTAQGITARENFTCCRNCGTAEIGGERADGDRGFVYFHSQCAEGAAVGSGLTLLYGAFDGSAETTAAVGHKVVAALTEAGLSAQWDGSPDTAITVTPLTWHKRLVG</sequence>
<dbReference type="Proteomes" id="UP000442707">
    <property type="component" value="Unassembled WGS sequence"/>
</dbReference>
<dbReference type="InterPro" id="IPR054186">
    <property type="entry name" value="DUF6891"/>
</dbReference>
<dbReference type="AlphaFoldDB" id="A0A6H9V6J7"/>
<protein>
    <recommendedName>
        <fullName evidence="1">DUF6891 domain-containing protein</fullName>
    </recommendedName>
</protein>
<name>A0A6H9V6J7_9ACTN</name>
<organism evidence="2 3">
    <name type="scientific">Streptomyces luteolifulvus</name>
    <dbReference type="NCBI Taxonomy" id="2615112"/>
    <lineage>
        <taxon>Bacteria</taxon>
        <taxon>Bacillati</taxon>
        <taxon>Actinomycetota</taxon>
        <taxon>Actinomycetes</taxon>
        <taxon>Kitasatosporales</taxon>
        <taxon>Streptomycetaceae</taxon>
        <taxon>Streptomyces</taxon>
    </lineage>
</organism>
<evidence type="ECO:0000259" key="1">
    <source>
        <dbReference type="Pfam" id="PF21831"/>
    </source>
</evidence>
<evidence type="ECO:0000313" key="3">
    <source>
        <dbReference type="Proteomes" id="UP000442707"/>
    </source>
</evidence>